<dbReference type="EMBL" id="MN740310">
    <property type="protein sequence ID" value="QHT99565.1"/>
    <property type="molecule type" value="Genomic_DNA"/>
</dbReference>
<proteinExistence type="predicted"/>
<reference evidence="1" key="1">
    <citation type="journal article" date="2020" name="Nature">
        <title>Giant virus diversity and host interactions through global metagenomics.</title>
        <authorList>
            <person name="Schulz F."/>
            <person name="Roux S."/>
            <person name="Paez-Espino D."/>
            <person name="Jungbluth S."/>
            <person name="Walsh D.A."/>
            <person name="Denef V.J."/>
            <person name="McMahon K.D."/>
            <person name="Konstantinidis K.T."/>
            <person name="Eloe-Fadrosh E.A."/>
            <person name="Kyrpides N.C."/>
            <person name="Woyke T."/>
        </authorList>
    </citation>
    <scope>NUCLEOTIDE SEQUENCE</scope>
    <source>
        <strain evidence="1">GVMAG-M-3300025727-45</strain>
    </source>
</reference>
<sequence>MELNIDENEKRYLHNDIYYPICNLKIGDNIRGSTLPYSAKYIDETKIYEGKIISSINNSIYDIKLQLNNGDIVQAVNKWIRASCIIEKLD</sequence>
<dbReference type="AlphaFoldDB" id="A0A6C0J4E6"/>
<name>A0A6C0J4E6_9ZZZZ</name>
<organism evidence="1">
    <name type="scientific">viral metagenome</name>
    <dbReference type="NCBI Taxonomy" id="1070528"/>
    <lineage>
        <taxon>unclassified sequences</taxon>
        <taxon>metagenomes</taxon>
        <taxon>organismal metagenomes</taxon>
    </lineage>
</organism>
<protein>
    <submittedName>
        <fullName evidence="1">Uncharacterized protein</fullName>
    </submittedName>
</protein>
<evidence type="ECO:0000313" key="1">
    <source>
        <dbReference type="EMBL" id="QHT99565.1"/>
    </source>
</evidence>
<accession>A0A6C0J4E6</accession>